<dbReference type="Proteomes" id="UP000693672">
    <property type="component" value="Unassembled WGS sequence"/>
</dbReference>
<feature type="region of interest" description="Disordered" evidence="1">
    <location>
        <begin position="50"/>
        <end position="81"/>
    </location>
</feature>
<reference evidence="2" key="1">
    <citation type="submission" date="2021-06" db="EMBL/GenBank/DDBJ databases">
        <authorList>
            <person name="Criscuolo A."/>
        </authorList>
    </citation>
    <scope>NUCLEOTIDE SEQUENCE</scope>
    <source>
        <strain evidence="2">CIP111600</strain>
    </source>
</reference>
<protein>
    <submittedName>
        <fullName evidence="2">Uncharacterized protein</fullName>
    </submittedName>
</protein>
<dbReference type="InterPro" id="IPR006311">
    <property type="entry name" value="TAT_signal"/>
</dbReference>
<sequence length="553" mass="59681">MKKIPHSGKEQTEGGQEEIPNKKWTRRALLASAGMAGAALVCGTALGTSSGSSVPGLSGATVSGNTYEPNPDNPLPVTSPPCPQVDFVQLLREHSETAPQLYAKVAGNRQIEVLIPFRGARCAHYAFIKDPNDDFIKLQNGAVSLLRSALSVADALDYTGKTGNWVTQFPPNDYATQVGATFTFAFSGTGFDFQHYTDNRGGIWEFAVDGILTVTVSTHIEAVPQAELHGNYGCRPIARGLADSTHTIVATFKGDDPAHPPSGGAGTSRGWVRNAANYASKDQPYRTVLLYDSTSIQTNKPVKLFDVLHSWSNKEFALNVSPAGSGFANHWLPEHVNVGTVYTGVSQRIYFDDTEISSWTPDTTFRPVRAVTIVQQMIGRHPNDPANPVAEIDCVHTASASGVSVKTKVTWLRPVFIHTGYGMMFPAAGTFASKLVTGSGRTYEASATDGSKTDLTENDQSVSYAYVHNASGTNGEPDTVVAMTVQDIAKTFRYGLPGRRRTGSVVWLQHRDATMQKLYPQIFDQHTAAAGETYESGGTYFIGELPLAHRLLT</sequence>
<dbReference type="EMBL" id="CAJVAS010000001">
    <property type="protein sequence ID" value="CAG7598191.1"/>
    <property type="molecule type" value="Genomic_DNA"/>
</dbReference>
<gene>
    <name evidence="2" type="ORF">PAESOLCIP111_00205</name>
</gene>
<feature type="region of interest" description="Disordered" evidence="1">
    <location>
        <begin position="1"/>
        <end position="23"/>
    </location>
</feature>
<feature type="compositionally biased region" description="Polar residues" evidence="1">
    <location>
        <begin position="50"/>
        <end position="68"/>
    </location>
</feature>
<evidence type="ECO:0000256" key="1">
    <source>
        <dbReference type="SAM" id="MobiDB-lite"/>
    </source>
</evidence>
<keyword evidence="3" id="KW-1185">Reference proteome</keyword>
<evidence type="ECO:0000313" key="2">
    <source>
        <dbReference type="EMBL" id="CAG7598191.1"/>
    </source>
</evidence>
<dbReference type="AlphaFoldDB" id="A0A916NL85"/>
<dbReference type="RefSeq" id="WP_218090032.1">
    <property type="nucleotide sequence ID" value="NZ_CAJVAS010000001.1"/>
</dbReference>
<comment type="caution">
    <text evidence="2">The sequence shown here is derived from an EMBL/GenBank/DDBJ whole genome shotgun (WGS) entry which is preliminary data.</text>
</comment>
<feature type="compositionally biased region" description="Pro residues" evidence="1">
    <location>
        <begin position="71"/>
        <end position="81"/>
    </location>
</feature>
<dbReference type="PROSITE" id="PS51318">
    <property type="entry name" value="TAT"/>
    <property type="match status" value="1"/>
</dbReference>
<organism evidence="2 3">
    <name type="scientific">Paenibacillus solanacearum</name>
    <dbReference type="NCBI Taxonomy" id="2048548"/>
    <lineage>
        <taxon>Bacteria</taxon>
        <taxon>Bacillati</taxon>
        <taxon>Bacillota</taxon>
        <taxon>Bacilli</taxon>
        <taxon>Bacillales</taxon>
        <taxon>Paenibacillaceae</taxon>
        <taxon>Paenibacillus</taxon>
    </lineage>
</organism>
<evidence type="ECO:0000313" key="3">
    <source>
        <dbReference type="Proteomes" id="UP000693672"/>
    </source>
</evidence>
<accession>A0A916NL85</accession>
<proteinExistence type="predicted"/>
<name>A0A916NL85_9BACL</name>